<dbReference type="Proteomes" id="UP000545074">
    <property type="component" value="Unassembled WGS sequence"/>
</dbReference>
<proteinExistence type="predicted"/>
<name>A0A7W2KHU4_9PSED</name>
<evidence type="ECO:0000313" key="2">
    <source>
        <dbReference type="Proteomes" id="UP000545074"/>
    </source>
</evidence>
<protein>
    <submittedName>
        <fullName evidence="1">Uncharacterized protein</fullName>
    </submittedName>
</protein>
<evidence type="ECO:0000313" key="1">
    <source>
        <dbReference type="EMBL" id="MBA6098794.1"/>
    </source>
</evidence>
<dbReference type="AlphaFoldDB" id="A0A7W2KHU4"/>
<sequence>MHAYTVRYQLNGQPCTHTFELEQPELALHQAALHLMVLHFGDGENSLLMPPADASPQEILAQAKVMGLTQIDVA</sequence>
<gene>
    <name evidence="1" type="ORF">H4C80_16880</name>
</gene>
<dbReference type="EMBL" id="JACGCX010000011">
    <property type="protein sequence ID" value="MBA6098794.1"/>
    <property type="molecule type" value="Genomic_DNA"/>
</dbReference>
<dbReference type="RefSeq" id="WP_054912409.1">
    <property type="nucleotide sequence ID" value="NZ_JACGCX010000011.1"/>
</dbReference>
<reference evidence="1 2" key="1">
    <citation type="submission" date="2020-07" db="EMBL/GenBank/DDBJ databases">
        <title>Diversity of carbapenemase encoding genes among Pseudomonas putida group clinical isolates in a tertiary Brazilian hospital.</title>
        <authorList>
            <person name="Alberto-Lei F."/>
            <person name="Nodari C.S."/>
            <person name="Streling A.P."/>
            <person name="Paulino J.T."/>
            <person name="Bessa-Neto F.O."/>
            <person name="Cayo R."/>
            <person name="Gales A.C."/>
        </authorList>
    </citation>
    <scope>NUCLEOTIDE SEQUENCE [LARGE SCALE GENOMIC DNA]</scope>
    <source>
        <strain evidence="1 2">12815</strain>
    </source>
</reference>
<organism evidence="1 2">
    <name type="scientific">Pseudomonas juntendi</name>
    <dbReference type="NCBI Taxonomy" id="2666183"/>
    <lineage>
        <taxon>Bacteria</taxon>
        <taxon>Pseudomonadati</taxon>
        <taxon>Pseudomonadota</taxon>
        <taxon>Gammaproteobacteria</taxon>
        <taxon>Pseudomonadales</taxon>
        <taxon>Pseudomonadaceae</taxon>
        <taxon>Pseudomonas</taxon>
    </lineage>
</organism>
<comment type="caution">
    <text evidence="1">The sequence shown here is derived from an EMBL/GenBank/DDBJ whole genome shotgun (WGS) entry which is preliminary data.</text>
</comment>
<accession>A0A7W2KHU4</accession>